<evidence type="ECO:0000313" key="1">
    <source>
        <dbReference type="EMBL" id="NUY01478.1"/>
    </source>
</evidence>
<comment type="caution">
    <text evidence="1">The sequence shown here is derived from an EMBL/GenBank/DDBJ whole genome shotgun (WGS) entry which is preliminary data.</text>
</comment>
<accession>A0A7Y6K0X8</accession>
<evidence type="ECO:0000313" key="2">
    <source>
        <dbReference type="Proteomes" id="UP000594380"/>
    </source>
</evidence>
<protein>
    <submittedName>
        <fullName evidence="1">Uncharacterized protein</fullName>
    </submittedName>
</protein>
<organism evidence="1 2">
    <name type="scientific">Paraburkholderia youngii</name>
    <dbReference type="NCBI Taxonomy" id="2782701"/>
    <lineage>
        <taxon>Bacteria</taxon>
        <taxon>Pseudomonadati</taxon>
        <taxon>Pseudomonadota</taxon>
        <taxon>Betaproteobacteria</taxon>
        <taxon>Burkholderiales</taxon>
        <taxon>Burkholderiaceae</taxon>
        <taxon>Paraburkholderia</taxon>
    </lineage>
</organism>
<gene>
    <name evidence="1" type="ORF">G5S42_17655</name>
</gene>
<dbReference type="GeneID" id="301102161"/>
<dbReference type="Proteomes" id="UP000594380">
    <property type="component" value="Unassembled WGS sequence"/>
</dbReference>
<dbReference type="RefSeq" id="WP_176107921.1">
    <property type="nucleotide sequence ID" value="NZ_JAALDK010000001.1"/>
</dbReference>
<dbReference type="EMBL" id="JAALDK010000001">
    <property type="protein sequence ID" value="NUY01478.1"/>
    <property type="molecule type" value="Genomic_DNA"/>
</dbReference>
<sequence length="146" mass="16080">MSYTVIEEQRSDTLWLLEDVSAPDKPVWTNDEGTTGYTLLEAFVHCARDKLLASSLVAKLKVLGLRVGSDRDNSLDSDALDWSPEWHAFASDPILATKELGCVASSPRKIETLYRMREVGPAHAGGTDEPRPGYALFGYPLWIAAV</sequence>
<name>A0A7Y6K0X8_9BURK</name>
<dbReference type="AlphaFoldDB" id="A0A7Y6K0X8"/>
<proteinExistence type="predicted"/>
<reference evidence="1 2" key="1">
    <citation type="submission" date="2020-02" db="EMBL/GenBank/DDBJ databases">
        <title>Paraburkholderia simonii sp. nov. and Paraburkholderia youngii sp. nov. Brazilian and Mexican Mimosa-associated rhizobia.</title>
        <authorList>
            <person name="Mavima L."/>
            <person name="Beukes C.W."/>
            <person name="Chan W.Y."/>
            <person name="Palmer M."/>
            <person name="De Meyer S.E."/>
            <person name="James E.K."/>
            <person name="Venter S.N."/>
            <person name="Steenkamp E.T."/>
        </authorList>
    </citation>
    <scope>NUCLEOTIDE SEQUENCE [LARGE SCALE GENOMIC DNA]</scope>
    <source>
        <strain evidence="1 2">JPY169</strain>
    </source>
</reference>